<accession>A0A9D4ELQ9</accession>
<organism evidence="1 2">
    <name type="scientific">Dreissena polymorpha</name>
    <name type="common">Zebra mussel</name>
    <name type="synonym">Mytilus polymorpha</name>
    <dbReference type="NCBI Taxonomy" id="45954"/>
    <lineage>
        <taxon>Eukaryota</taxon>
        <taxon>Metazoa</taxon>
        <taxon>Spiralia</taxon>
        <taxon>Lophotrochozoa</taxon>
        <taxon>Mollusca</taxon>
        <taxon>Bivalvia</taxon>
        <taxon>Autobranchia</taxon>
        <taxon>Heteroconchia</taxon>
        <taxon>Euheterodonta</taxon>
        <taxon>Imparidentia</taxon>
        <taxon>Neoheterodontei</taxon>
        <taxon>Myida</taxon>
        <taxon>Dreissenoidea</taxon>
        <taxon>Dreissenidae</taxon>
        <taxon>Dreissena</taxon>
    </lineage>
</organism>
<name>A0A9D4ELQ9_DREPO</name>
<reference evidence="1" key="1">
    <citation type="journal article" date="2019" name="bioRxiv">
        <title>The Genome of the Zebra Mussel, Dreissena polymorpha: A Resource for Invasive Species Research.</title>
        <authorList>
            <person name="McCartney M.A."/>
            <person name="Auch B."/>
            <person name="Kono T."/>
            <person name="Mallez S."/>
            <person name="Zhang Y."/>
            <person name="Obille A."/>
            <person name="Becker A."/>
            <person name="Abrahante J.E."/>
            <person name="Garbe J."/>
            <person name="Badalamenti J.P."/>
            <person name="Herman A."/>
            <person name="Mangelson H."/>
            <person name="Liachko I."/>
            <person name="Sullivan S."/>
            <person name="Sone E.D."/>
            <person name="Koren S."/>
            <person name="Silverstein K.A.T."/>
            <person name="Beckman K.B."/>
            <person name="Gohl D.M."/>
        </authorList>
    </citation>
    <scope>NUCLEOTIDE SEQUENCE</scope>
    <source>
        <strain evidence="1">Duluth1</strain>
        <tissue evidence="1">Whole animal</tissue>
    </source>
</reference>
<comment type="caution">
    <text evidence="1">The sequence shown here is derived from an EMBL/GenBank/DDBJ whole genome shotgun (WGS) entry which is preliminary data.</text>
</comment>
<gene>
    <name evidence="1" type="ORF">DPMN_160936</name>
</gene>
<evidence type="ECO:0000313" key="1">
    <source>
        <dbReference type="EMBL" id="KAH3783009.1"/>
    </source>
</evidence>
<proteinExistence type="predicted"/>
<evidence type="ECO:0000313" key="2">
    <source>
        <dbReference type="Proteomes" id="UP000828390"/>
    </source>
</evidence>
<reference evidence="1" key="2">
    <citation type="submission" date="2020-11" db="EMBL/GenBank/DDBJ databases">
        <authorList>
            <person name="McCartney M.A."/>
            <person name="Auch B."/>
            <person name="Kono T."/>
            <person name="Mallez S."/>
            <person name="Becker A."/>
            <person name="Gohl D.M."/>
            <person name="Silverstein K.A.T."/>
            <person name="Koren S."/>
            <person name="Bechman K.B."/>
            <person name="Herman A."/>
            <person name="Abrahante J.E."/>
            <person name="Garbe J."/>
        </authorList>
    </citation>
    <scope>NUCLEOTIDE SEQUENCE</scope>
    <source>
        <strain evidence="1">Duluth1</strain>
        <tissue evidence="1">Whole animal</tissue>
    </source>
</reference>
<sequence>MATNISLDQDAIEAIAAVLKDNEGNASDFNSNYSRGSDFWSAIQSLETLRLKQQP</sequence>
<dbReference type="Proteomes" id="UP000828390">
    <property type="component" value="Unassembled WGS sequence"/>
</dbReference>
<dbReference type="EMBL" id="JAIWYP010000008">
    <property type="protein sequence ID" value="KAH3783009.1"/>
    <property type="molecule type" value="Genomic_DNA"/>
</dbReference>
<keyword evidence="2" id="KW-1185">Reference proteome</keyword>
<dbReference type="AlphaFoldDB" id="A0A9D4ELQ9"/>
<protein>
    <submittedName>
        <fullName evidence="1">Uncharacterized protein</fullName>
    </submittedName>
</protein>